<name>A0A919X5N4_9BACI</name>
<keyword evidence="3" id="KW-1185">Reference proteome</keyword>
<proteinExistence type="predicted"/>
<dbReference type="InterPro" id="IPR024301">
    <property type="entry name" value="Amidase_6"/>
</dbReference>
<gene>
    <name evidence="2" type="ORF">J43TS3_09870</name>
</gene>
<protein>
    <recommendedName>
        <fullName evidence="1">Putative amidase domain-containing protein</fullName>
    </recommendedName>
</protein>
<feature type="domain" description="Putative amidase" evidence="1">
    <location>
        <begin position="177"/>
        <end position="324"/>
    </location>
</feature>
<accession>A0A919X5N4</accession>
<dbReference type="Pfam" id="PF12671">
    <property type="entry name" value="Amidase_6"/>
    <property type="match status" value="1"/>
</dbReference>
<evidence type="ECO:0000259" key="1">
    <source>
        <dbReference type="Pfam" id="PF12671"/>
    </source>
</evidence>
<comment type="caution">
    <text evidence="2">The sequence shown here is derived from an EMBL/GenBank/DDBJ whole genome shotgun (WGS) entry which is preliminary data.</text>
</comment>
<sequence length="337" mass="39119">MKKYTIFISFFSLILFFGFMSNDVMAEKKARNDYTFGEIEQMLVKYLDNNGYHLEIGTPEFTDFVNKQMLYDADQKLANLSEYHLFVAYFAEYLHRLTLFETELMSEYDSFTYSTDLSNTDKTILEISGEKFSMSNLKDITLGEMEEEILQEENELAKLQEIKQLNPELMAVNTINITKARAYATKFYNSFNGLYPKYSADCTNFVSQILEAGGKKQVSPGTVTTLVYDTKYWFVQKRYSDAVWTRSTSWTVVEDLYKHLYRNHATYTSTSKKNIVAQAKTGDVIQFKKPGAQRFSHSMWVYTKYDGDIALSGHSDPALTKRLTYITSFTTFRIIKM</sequence>
<dbReference type="RefSeq" id="WP_212919843.1">
    <property type="nucleotide sequence ID" value="NZ_BORP01000001.1"/>
</dbReference>
<evidence type="ECO:0000313" key="2">
    <source>
        <dbReference type="EMBL" id="GIO26376.1"/>
    </source>
</evidence>
<dbReference type="PANTHER" id="PTHR40032">
    <property type="entry name" value="EXPORTED PROTEIN-RELATED"/>
    <property type="match status" value="1"/>
</dbReference>
<reference evidence="2" key="1">
    <citation type="submission" date="2021-03" db="EMBL/GenBank/DDBJ databases">
        <title>Antimicrobial resistance genes in bacteria isolated from Japanese honey, and their potential for conferring macrolide and lincosamide resistance in the American foulbrood pathogen Paenibacillus larvae.</title>
        <authorList>
            <person name="Okamoto M."/>
            <person name="Kumagai M."/>
            <person name="Kanamori H."/>
            <person name="Takamatsu D."/>
        </authorList>
    </citation>
    <scope>NUCLEOTIDE SEQUENCE</scope>
    <source>
        <strain evidence="2">J43TS3</strain>
    </source>
</reference>
<dbReference type="AlphaFoldDB" id="A0A919X5N4"/>
<dbReference type="PANTHER" id="PTHR40032:SF1">
    <property type="entry name" value="EXPORTED PROTEIN"/>
    <property type="match status" value="1"/>
</dbReference>
<evidence type="ECO:0000313" key="3">
    <source>
        <dbReference type="Proteomes" id="UP000676917"/>
    </source>
</evidence>
<organism evidence="2 3">
    <name type="scientific">Ornithinibacillus bavariensis</name>
    <dbReference type="NCBI Taxonomy" id="545502"/>
    <lineage>
        <taxon>Bacteria</taxon>
        <taxon>Bacillati</taxon>
        <taxon>Bacillota</taxon>
        <taxon>Bacilli</taxon>
        <taxon>Bacillales</taxon>
        <taxon>Bacillaceae</taxon>
        <taxon>Ornithinibacillus</taxon>
    </lineage>
</organism>
<dbReference type="Proteomes" id="UP000676917">
    <property type="component" value="Unassembled WGS sequence"/>
</dbReference>
<dbReference type="EMBL" id="BORP01000001">
    <property type="protein sequence ID" value="GIO26376.1"/>
    <property type="molecule type" value="Genomic_DNA"/>
</dbReference>